<dbReference type="Gene3D" id="3.40.50.880">
    <property type="match status" value="1"/>
</dbReference>
<reference evidence="10 11" key="1">
    <citation type="journal article" date="2015" name="Genome Announc.">
        <title>Expanding the biotechnology potential of lactobacilli through comparative genomics of 213 strains and associated genera.</title>
        <authorList>
            <person name="Sun Z."/>
            <person name="Harris H.M."/>
            <person name="McCann A."/>
            <person name="Guo C."/>
            <person name="Argimon S."/>
            <person name="Zhang W."/>
            <person name="Yang X."/>
            <person name="Jeffery I.B."/>
            <person name="Cooney J.C."/>
            <person name="Kagawa T.F."/>
            <person name="Liu W."/>
            <person name="Song Y."/>
            <person name="Salvetti E."/>
            <person name="Wrobel A."/>
            <person name="Rasinkangas P."/>
            <person name="Parkhill J."/>
            <person name="Rea M.C."/>
            <person name="O'Sullivan O."/>
            <person name="Ritari J."/>
            <person name="Douillard F.P."/>
            <person name="Paul Ross R."/>
            <person name="Yang R."/>
            <person name="Briner A.E."/>
            <person name="Felis G.E."/>
            <person name="de Vos W.M."/>
            <person name="Barrangou R."/>
            <person name="Klaenhammer T.R."/>
            <person name="Caufield P.W."/>
            <person name="Cui Y."/>
            <person name="Zhang H."/>
            <person name="O'Toole P.W."/>
        </authorList>
    </citation>
    <scope>NUCLEOTIDE SEQUENCE [LARGE SCALE GENOMIC DNA]</scope>
    <source>
        <strain evidence="10 11">DSM 15353</strain>
    </source>
</reference>
<dbReference type="GO" id="GO:0004088">
    <property type="term" value="F:carbamoyl-phosphate synthase (glutamine-hydrolyzing) activity"/>
    <property type="evidence" value="ECO:0007669"/>
    <property type="project" value="UniProtKB-UniRule"/>
</dbReference>
<feature type="binding site" evidence="8">
    <location>
        <position position="250"/>
    </location>
    <ligand>
        <name>L-glutamine</name>
        <dbReference type="ChEBI" id="CHEBI:58359"/>
    </ligand>
</feature>
<dbReference type="PANTHER" id="PTHR43418:SF7">
    <property type="entry name" value="CARBAMOYL-PHOSPHATE SYNTHASE SMALL CHAIN"/>
    <property type="match status" value="1"/>
</dbReference>
<feature type="binding site" evidence="8">
    <location>
        <position position="224"/>
    </location>
    <ligand>
        <name>L-glutamine</name>
        <dbReference type="ChEBI" id="CHEBI:58359"/>
    </ligand>
</feature>
<keyword evidence="8" id="KW-0665">Pyrimidine biosynthesis</keyword>
<dbReference type="Gene3D" id="3.50.30.20">
    <property type="entry name" value="Carbamoyl-phosphate synthase small subunit, N-terminal domain"/>
    <property type="match status" value="1"/>
</dbReference>
<feature type="binding site" evidence="8">
    <location>
        <position position="293"/>
    </location>
    <ligand>
        <name>L-glutamine</name>
        <dbReference type="ChEBI" id="CHEBI:58359"/>
    </ligand>
</feature>
<dbReference type="HAMAP" id="MF_01209">
    <property type="entry name" value="CPSase_S_chain"/>
    <property type="match status" value="1"/>
</dbReference>
<dbReference type="EC" id="6.3.5.5" evidence="8"/>
<keyword evidence="6 8" id="KW-0315">Glutamine amidotransferase</keyword>
<keyword evidence="3 8" id="KW-0436">Ligase</keyword>
<dbReference type="Proteomes" id="UP000051491">
    <property type="component" value="Unassembled WGS sequence"/>
</dbReference>
<comment type="pathway">
    <text evidence="1 8">Amino-acid biosynthesis; L-arginine biosynthesis; carbamoyl phosphate from bicarbonate: step 1/1.</text>
</comment>
<dbReference type="Pfam" id="PF00117">
    <property type="entry name" value="GATase"/>
    <property type="match status" value="1"/>
</dbReference>
<comment type="function">
    <text evidence="8">Small subunit of the glutamine-dependent carbamoyl phosphate synthetase (CPSase). CPSase catalyzes the formation of carbamoyl phosphate from the ammonia moiety of glutamine, carbonate, and phosphate donated by ATP, constituting the first step of 2 biosynthetic pathways, one leading to arginine and/or urea and the other to pyrimidine nucleotides. The small subunit (glutamine amidotransferase) binds and cleaves glutamine to supply the large subunit with the substrate ammonia.</text>
</comment>
<feature type="binding site" evidence="8">
    <location>
        <position position="49"/>
    </location>
    <ligand>
        <name>L-glutamine</name>
        <dbReference type="ChEBI" id="CHEBI:58359"/>
    </ligand>
</feature>
<organism evidence="10 11">
    <name type="scientific">Ligilactobacillus acidipiscis</name>
    <dbReference type="NCBI Taxonomy" id="89059"/>
    <lineage>
        <taxon>Bacteria</taxon>
        <taxon>Bacillati</taxon>
        <taxon>Bacillota</taxon>
        <taxon>Bacilli</taxon>
        <taxon>Lactobacillales</taxon>
        <taxon>Lactobacillaceae</taxon>
        <taxon>Ligilactobacillus</taxon>
    </lineage>
</organism>
<keyword evidence="5 8" id="KW-0067">ATP-binding</keyword>
<dbReference type="SUPFAM" id="SSF52021">
    <property type="entry name" value="Carbamoyl phosphate synthetase, small subunit N-terminal domain"/>
    <property type="match status" value="1"/>
</dbReference>
<dbReference type="InterPro" id="IPR002474">
    <property type="entry name" value="CarbamoylP_synth_ssu_N"/>
</dbReference>
<evidence type="ECO:0000313" key="10">
    <source>
        <dbReference type="EMBL" id="KRN83789.1"/>
    </source>
</evidence>
<evidence type="ECO:0000256" key="5">
    <source>
        <dbReference type="ARBA" id="ARBA00022840"/>
    </source>
</evidence>
<dbReference type="NCBIfam" id="TIGR01368">
    <property type="entry name" value="CPSaseIIsmall"/>
    <property type="match status" value="1"/>
</dbReference>
<feature type="binding site" evidence="8">
    <location>
        <position position="294"/>
    </location>
    <ligand>
        <name>L-glutamine</name>
        <dbReference type="ChEBI" id="CHEBI:58359"/>
    </ligand>
</feature>
<comment type="caution">
    <text evidence="10">The sequence shown here is derived from an EMBL/GenBank/DDBJ whole genome shotgun (WGS) entry which is preliminary data.</text>
</comment>
<evidence type="ECO:0000313" key="11">
    <source>
        <dbReference type="Proteomes" id="UP000051491"/>
    </source>
</evidence>
<feature type="active site" description="Nucleophile" evidence="8">
    <location>
        <position position="249"/>
    </location>
</feature>
<dbReference type="GO" id="GO:0005524">
    <property type="term" value="F:ATP binding"/>
    <property type="evidence" value="ECO:0007669"/>
    <property type="project" value="UniProtKB-UniRule"/>
</dbReference>
<feature type="active site" evidence="8">
    <location>
        <position position="334"/>
    </location>
</feature>
<dbReference type="STRING" id="89059.LAC1533_1251"/>
<evidence type="ECO:0000259" key="9">
    <source>
        <dbReference type="SMART" id="SM01097"/>
    </source>
</evidence>
<dbReference type="SUPFAM" id="SSF52317">
    <property type="entry name" value="Class I glutamine amidotransferase-like"/>
    <property type="match status" value="1"/>
</dbReference>
<feature type="binding site" evidence="8">
    <location>
        <position position="222"/>
    </location>
    <ligand>
        <name>L-glutamine</name>
        <dbReference type="ChEBI" id="CHEBI:58359"/>
    </ligand>
</feature>
<comment type="catalytic activity">
    <reaction evidence="8">
        <text>L-glutamine + H2O = L-glutamate + NH4(+)</text>
        <dbReference type="Rhea" id="RHEA:15889"/>
        <dbReference type="ChEBI" id="CHEBI:15377"/>
        <dbReference type="ChEBI" id="CHEBI:28938"/>
        <dbReference type="ChEBI" id="CHEBI:29985"/>
        <dbReference type="ChEBI" id="CHEBI:58359"/>
    </reaction>
</comment>
<dbReference type="EMBL" id="JQBK01000036">
    <property type="protein sequence ID" value="KRN83789.1"/>
    <property type="molecule type" value="Genomic_DNA"/>
</dbReference>
<feature type="binding site" evidence="8">
    <location>
        <position position="253"/>
    </location>
    <ligand>
        <name>L-glutamine</name>
        <dbReference type="ChEBI" id="CHEBI:58359"/>
    </ligand>
</feature>
<evidence type="ECO:0000256" key="8">
    <source>
        <dbReference type="HAMAP-Rule" id="MF_01209"/>
    </source>
</evidence>
<gene>
    <name evidence="8" type="primary">carA</name>
    <name evidence="10" type="ORF">IV43_GL001319</name>
</gene>
<dbReference type="GO" id="GO:0006526">
    <property type="term" value="P:L-arginine biosynthetic process"/>
    <property type="evidence" value="ECO:0007669"/>
    <property type="project" value="UniProtKB-UniRule"/>
</dbReference>
<comment type="similarity">
    <text evidence="2 8">Belongs to the CarA family.</text>
</comment>
<feature type="domain" description="Carbamoyl-phosphate synthase small subunit N-terminal" evidence="9">
    <location>
        <begin position="5"/>
        <end position="135"/>
    </location>
</feature>
<dbReference type="InterPro" id="IPR017926">
    <property type="entry name" value="GATASE"/>
</dbReference>
<keyword evidence="8" id="KW-0028">Amino-acid biosynthesis</keyword>
<dbReference type="CDD" id="cd01744">
    <property type="entry name" value="GATase1_CPSase"/>
    <property type="match status" value="1"/>
</dbReference>
<dbReference type="GO" id="GO:0004359">
    <property type="term" value="F:glutaminase activity"/>
    <property type="evidence" value="ECO:0007669"/>
    <property type="project" value="RHEA"/>
</dbReference>
<dbReference type="InterPro" id="IPR006274">
    <property type="entry name" value="CarbamoylP_synth_ssu"/>
</dbReference>
<evidence type="ECO:0000256" key="1">
    <source>
        <dbReference type="ARBA" id="ARBA00005077"/>
    </source>
</evidence>
<dbReference type="PANTHER" id="PTHR43418">
    <property type="entry name" value="MULTIFUNCTIONAL TRYPTOPHAN BIOSYNTHESIS PROTEIN-RELATED"/>
    <property type="match status" value="1"/>
</dbReference>
<comment type="pathway">
    <text evidence="8">Pyrimidine metabolism; UMP biosynthesis via de novo pathway; (S)-dihydroorotate from bicarbonate: step 1/3.</text>
</comment>
<keyword evidence="8" id="KW-0055">Arginine biosynthesis</keyword>
<evidence type="ECO:0000256" key="4">
    <source>
        <dbReference type="ARBA" id="ARBA00022741"/>
    </source>
</evidence>
<dbReference type="PATRIC" id="fig|89059.3.peg.1417"/>
<keyword evidence="4 8" id="KW-0547">Nucleotide-binding</keyword>
<protein>
    <recommendedName>
        <fullName evidence="8">Carbamoyl phosphate synthase small chain</fullName>
        <ecNumber evidence="8">6.3.5.5</ecNumber>
    </recommendedName>
    <alternativeName>
        <fullName evidence="8">Carbamoyl phosphate synthetase glutamine chain</fullName>
    </alternativeName>
</protein>
<feature type="active site" evidence="8">
    <location>
        <position position="336"/>
    </location>
</feature>
<dbReference type="UniPathway" id="UPA00068">
    <property type="reaction ID" value="UER00171"/>
</dbReference>
<dbReference type="InterPro" id="IPR029062">
    <property type="entry name" value="Class_I_gatase-like"/>
</dbReference>
<comment type="catalytic activity">
    <reaction evidence="7 8">
        <text>hydrogencarbonate + L-glutamine + 2 ATP + H2O = carbamoyl phosphate + L-glutamate + 2 ADP + phosphate + 2 H(+)</text>
        <dbReference type="Rhea" id="RHEA:18633"/>
        <dbReference type="ChEBI" id="CHEBI:15377"/>
        <dbReference type="ChEBI" id="CHEBI:15378"/>
        <dbReference type="ChEBI" id="CHEBI:17544"/>
        <dbReference type="ChEBI" id="CHEBI:29985"/>
        <dbReference type="ChEBI" id="CHEBI:30616"/>
        <dbReference type="ChEBI" id="CHEBI:43474"/>
        <dbReference type="ChEBI" id="CHEBI:58228"/>
        <dbReference type="ChEBI" id="CHEBI:58359"/>
        <dbReference type="ChEBI" id="CHEBI:456216"/>
        <dbReference type="EC" id="6.3.5.5"/>
    </reaction>
</comment>
<evidence type="ECO:0000256" key="3">
    <source>
        <dbReference type="ARBA" id="ARBA00022598"/>
    </source>
</evidence>
<dbReference type="InterPro" id="IPR050472">
    <property type="entry name" value="Anth_synth/Amidotransfase"/>
</dbReference>
<name>A0A0R2KBX8_9LACO</name>
<dbReference type="GO" id="GO:0006541">
    <property type="term" value="P:glutamine metabolic process"/>
    <property type="evidence" value="ECO:0007669"/>
    <property type="project" value="InterPro"/>
</dbReference>
<evidence type="ECO:0000256" key="7">
    <source>
        <dbReference type="ARBA" id="ARBA00048816"/>
    </source>
</evidence>
<sequence>MKGKMKRYLVLEDGTVYQGQAFGAARVSVGELVFTTGMTGYQEAITDDSYAGQLLVFTNPLLGNYGVSLVDSEDLNSSCAGVVCRQLARVVDSWRSSETLDHFMQRQGIPGISGIDTRALTKKLRNAGTMQAELVDELPPTANVVDNLVRSEKKELLPRDNQIAPFMIPGSGFNVVLVDFGAKQSILRELIKRHCNIVVVPETATAEEILRFEPDGVLLSNGPGDPQDHPNAIKMIQKIQSKTVIFGICLGHQLFALANGAKTYKMKFGHRGFNHSVIEIASQRSMFTSQNHGYAVAADSIDHSVLTETYVELNDQTVEGLRHKKYPAASVQFHPDASPGPHDAIDVFDDFIAMITSQQEEKIAKKK</sequence>
<comment type="subunit">
    <text evidence="8">Composed of two chains; the small (or glutamine) chain promotes the hydrolysis of glutamine to ammonia, which is used by the large (or ammonia) chain to synthesize carbamoyl phosphate. Tetramer of heterodimers (alpha,beta)4.</text>
</comment>
<dbReference type="SMART" id="SM01097">
    <property type="entry name" value="CPSase_sm_chain"/>
    <property type="match status" value="1"/>
</dbReference>
<dbReference type="InterPro" id="IPR035686">
    <property type="entry name" value="CPSase_GATase1"/>
</dbReference>
<dbReference type="PROSITE" id="PS51273">
    <property type="entry name" value="GATASE_TYPE_1"/>
    <property type="match status" value="1"/>
</dbReference>
<dbReference type="NCBIfam" id="NF009475">
    <property type="entry name" value="PRK12838.1"/>
    <property type="match status" value="1"/>
</dbReference>
<dbReference type="UniPathway" id="UPA00070">
    <property type="reaction ID" value="UER00115"/>
</dbReference>
<evidence type="ECO:0000256" key="2">
    <source>
        <dbReference type="ARBA" id="ARBA00007800"/>
    </source>
</evidence>
<dbReference type="GO" id="GO:0044205">
    <property type="term" value="P:'de novo' UMP biosynthetic process"/>
    <property type="evidence" value="ECO:0007669"/>
    <property type="project" value="UniProtKB-UniRule"/>
</dbReference>
<feature type="binding site" evidence="8">
    <location>
        <position position="291"/>
    </location>
    <ligand>
        <name>L-glutamine</name>
        <dbReference type="ChEBI" id="CHEBI:58359"/>
    </ligand>
</feature>
<feature type="region of interest" description="CPSase" evidence="8">
    <location>
        <begin position="1"/>
        <end position="173"/>
    </location>
</feature>
<accession>A0A0R2KBX8</accession>
<dbReference type="PRINTS" id="PR00097">
    <property type="entry name" value="ANTSNTHASEII"/>
</dbReference>
<dbReference type="InterPro" id="IPR036480">
    <property type="entry name" value="CarbP_synth_ssu_N_sf"/>
</dbReference>
<dbReference type="GO" id="GO:0006207">
    <property type="term" value="P:'de novo' pyrimidine nucleobase biosynthetic process"/>
    <property type="evidence" value="ECO:0007669"/>
    <property type="project" value="InterPro"/>
</dbReference>
<dbReference type="AlphaFoldDB" id="A0A0R2KBX8"/>
<evidence type="ECO:0000256" key="6">
    <source>
        <dbReference type="ARBA" id="ARBA00022962"/>
    </source>
</evidence>
<dbReference type="Pfam" id="PF00988">
    <property type="entry name" value="CPSase_sm_chain"/>
    <property type="match status" value="1"/>
</dbReference>
<dbReference type="PRINTS" id="PR00099">
    <property type="entry name" value="CPSGATASE"/>
</dbReference>
<proteinExistence type="inferred from homology"/>
<dbReference type="PRINTS" id="PR00096">
    <property type="entry name" value="GATASE"/>
</dbReference>